<keyword evidence="1" id="KW-0240">DNA-directed RNA polymerase</keyword>
<protein>
    <submittedName>
        <fullName evidence="1">DNA-directed RNA polymerase, beta' subunit/160 kD</fullName>
    </submittedName>
</protein>
<evidence type="ECO:0000313" key="1">
    <source>
        <dbReference type="EMBL" id="BBG30341.1"/>
    </source>
</evidence>
<proteinExistence type="predicted"/>
<sequence>MRADSDIRFFAFADHDLAVVCKTTGQIDDFLLLGFYLRQADRAAHFHLFTQQFASTGRHIAKEVLLEVVGGALERDDQRIAVDVLQQALDRVAVDIQQVGEDEHFVDDLLGQIFVVVAQSVEGFLFVGAVHHVEDLGRRMDTADTTTLDLLAAQHAAQYLIEFCHGCRLNAVEGRDAQQDVVTQRAVEQRQYVGRLTTRQMDDDGGDDLRMFVADDFGHHGRFHAVECLNATFFLFLWIENLFHEAVGAVFAQGLEQDRAHMVRRIDAECAVLIHFVVEHVQRFADLLVRDLADLHHGTAQQLHVLDAEVLEHLDDGIFFERQHQDGAALKSRRHVNGLIFCLRFHASILSESWQSGLDPGVHVHERHEYGSHAADV</sequence>
<dbReference type="EMBL" id="AP018933">
    <property type="protein sequence ID" value="BBG30341.1"/>
    <property type="molecule type" value="Genomic_DNA"/>
</dbReference>
<evidence type="ECO:0000313" key="2">
    <source>
        <dbReference type="Proteomes" id="UP000267342"/>
    </source>
</evidence>
<name>A0A348HFD9_9GAMM</name>
<organism evidence="1 2">
    <name type="scientific">Zymobacter palmae</name>
    <dbReference type="NCBI Taxonomy" id="33074"/>
    <lineage>
        <taxon>Bacteria</taxon>
        <taxon>Pseudomonadati</taxon>
        <taxon>Pseudomonadota</taxon>
        <taxon>Gammaproteobacteria</taxon>
        <taxon>Oceanospirillales</taxon>
        <taxon>Halomonadaceae</taxon>
        <taxon>Zymobacter group</taxon>
        <taxon>Zymobacter</taxon>
    </lineage>
</organism>
<keyword evidence="2" id="KW-1185">Reference proteome</keyword>
<dbReference type="AlphaFoldDB" id="A0A348HFD9"/>
<gene>
    <name evidence="1" type="ORF">ZBT109_1584</name>
</gene>
<dbReference type="GO" id="GO:0000428">
    <property type="term" value="C:DNA-directed RNA polymerase complex"/>
    <property type="evidence" value="ECO:0007669"/>
    <property type="project" value="UniProtKB-KW"/>
</dbReference>
<reference evidence="1 2" key="1">
    <citation type="submission" date="2018-09" db="EMBL/GenBank/DDBJ databases">
        <title>Zymobacter palmae IAM14233 (=T109) whole genome analysis.</title>
        <authorList>
            <person name="Yanase H."/>
        </authorList>
    </citation>
    <scope>NUCLEOTIDE SEQUENCE [LARGE SCALE GENOMIC DNA]</scope>
    <source>
        <strain evidence="1 2">IAM14233</strain>
    </source>
</reference>
<dbReference type="Proteomes" id="UP000267342">
    <property type="component" value="Chromosome"/>
</dbReference>
<dbReference type="KEGG" id="zpl:ZBT109_1584"/>
<accession>A0A348HFD9</accession>
<keyword evidence="1" id="KW-0804">Transcription</keyword>